<sequence length="25" mass="2715">MSFTFLSGRRAATYGEFSTSPASSR</sequence>
<organism evidence="1">
    <name type="scientific">Anguilla anguilla</name>
    <name type="common">European freshwater eel</name>
    <name type="synonym">Muraena anguilla</name>
    <dbReference type="NCBI Taxonomy" id="7936"/>
    <lineage>
        <taxon>Eukaryota</taxon>
        <taxon>Metazoa</taxon>
        <taxon>Chordata</taxon>
        <taxon>Craniata</taxon>
        <taxon>Vertebrata</taxon>
        <taxon>Euteleostomi</taxon>
        <taxon>Actinopterygii</taxon>
        <taxon>Neopterygii</taxon>
        <taxon>Teleostei</taxon>
        <taxon>Anguilliformes</taxon>
        <taxon>Anguillidae</taxon>
        <taxon>Anguilla</taxon>
    </lineage>
</organism>
<dbReference type="AlphaFoldDB" id="A0A0E9RQZ7"/>
<accession>A0A0E9RQZ7</accession>
<protein>
    <submittedName>
        <fullName evidence="1">Uncharacterized protein</fullName>
    </submittedName>
</protein>
<evidence type="ECO:0000313" key="1">
    <source>
        <dbReference type="EMBL" id="JAH31569.1"/>
    </source>
</evidence>
<dbReference type="EMBL" id="GBXM01077008">
    <property type="protein sequence ID" value="JAH31569.1"/>
    <property type="molecule type" value="Transcribed_RNA"/>
</dbReference>
<reference evidence="1" key="1">
    <citation type="submission" date="2014-11" db="EMBL/GenBank/DDBJ databases">
        <authorList>
            <person name="Amaro Gonzalez C."/>
        </authorList>
    </citation>
    <scope>NUCLEOTIDE SEQUENCE</scope>
</reference>
<reference evidence="1" key="2">
    <citation type="journal article" date="2015" name="Fish Shellfish Immunol.">
        <title>Early steps in the European eel (Anguilla anguilla)-Vibrio vulnificus interaction in the gills: Role of the RtxA13 toxin.</title>
        <authorList>
            <person name="Callol A."/>
            <person name="Pajuelo D."/>
            <person name="Ebbesson L."/>
            <person name="Teles M."/>
            <person name="MacKenzie S."/>
            <person name="Amaro C."/>
        </authorList>
    </citation>
    <scope>NUCLEOTIDE SEQUENCE</scope>
</reference>
<proteinExistence type="predicted"/>
<name>A0A0E9RQZ7_ANGAN</name>